<dbReference type="OrthoDB" id="21325at2"/>
<dbReference type="RefSeq" id="WP_107585706.1">
    <property type="nucleotide sequence ID" value="NZ_PZJJ01000025.1"/>
</dbReference>
<feature type="transmembrane region" description="Helical" evidence="1">
    <location>
        <begin position="214"/>
        <end position="235"/>
    </location>
</feature>
<feature type="transmembrane region" description="Helical" evidence="1">
    <location>
        <begin position="162"/>
        <end position="178"/>
    </location>
</feature>
<accession>A0A2T4U3T5</accession>
<keyword evidence="1" id="KW-0812">Transmembrane</keyword>
<evidence type="ECO:0000313" key="3">
    <source>
        <dbReference type="Proteomes" id="UP000240509"/>
    </source>
</evidence>
<sequence>MTTIIPYIVGLVFIAIHFLANAFIPSGKVQRKKWFSFSGGLAVSYIFVYLLPTLHREQMNIEDPYLHLTMESEIYFVGLLGVVVFLGIQILIRQNYVSHLSSFWSAVVFYALYNALVSYVVLSLGVSGIQAVFYTFAIGLHFIAVAHDLWREFPEKYNKYGRYVLGAGIVAGWIFALTTNLAPLIKSIIFAFVSGAMIFNVFKHELPSDEETHFPTFAGAVVIYSAITMSLKFFFEW</sequence>
<feature type="transmembrane region" description="Helical" evidence="1">
    <location>
        <begin position="74"/>
        <end position="92"/>
    </location>
</feature>
<feature type="transmembrane region" description="Helical" evidence="1">
    <location>
        <begin position="36"/>
        <end position="54"/>
    </location>
</feature>
<feature type="transmembrane region" description="Helical" evidence="1">
    <location>
        <begin position="6"/>
        <end position="24"/>
    </location>
</feature>
<dbReference type="EMBL" id="PZJJ01000025">
    <property type="protein sequence ID" value="PTL38060.1"/>
    <property type="molecule type" value="Genomic_DNA"/>
</dbReference>
<dbReference type="AlphaFoldDB" id="A0A2T4U3T5"/>
<proteinExistence type="predicted"/>
<feature type="transmembrane region" description="Helical" evidence="1">
    <location>
        <begin position="184"/>
        <end position="202"/>
    </location>
</feature>
<feature type="transmembrane region" description="Helical" evidence="1">
    <location>
        <begin position="104"/>
        <end position="125"/>
    </location>
</feature>
<gene>
    <name evidence="2" type="ORF">C6Y45_13230</name>
</gene>
<reference evidence="2 3" key="1">
    <citation type="submission" date="2018-03" db="EMBL/GenBank/DDBJ databases">
        <title>Alkalicoccus saliphilus sp. nov., isolated from a mineral pool.</title>
        <authorList>
            <person name="Zhao B."/>
        </authorList>
    </citation>
    <scope>NUCLEOTIDE SEQUENCE [LARGE SCALE GENOMIC DNA]</scope>
    <source>
        <strain evidence="2 3">6AG</strain>
    </source>
</reference>
<evidence type="ECO:0000256" key="1">
    <source>
        <dbReference type="SAM" id="Phobius"/>
    </source>
</evidence>
<keyword evidence="1" id="KW-0472">Membrane</keyword>
<organism evidence="2 3">
    <name type="scientific">Alkalicoccus saliphilus</name>
    <dbReference type="NCBI Taxonomy" id="200989"/>
    <lineage>
        <taxon>Bacteria</taxon>
        <taxon>Bacillati</taxon>
        <taxon>Bacillota</taxon>
        <taxon>Bacilli</taxon>
        <taxon>Bacillales</taxon>
        <taxon>Bacillaceae</taxon>
        <taxon>Alkalicoccus</taxon>
    </lineage>
</organism>
<comment type="caution">
    <text evidence="2">The sequence shown here is derived from an EMBL/GenBank/DDBJ whole genome shotgun (WGS) entry which is preliminary data.</text>
</comment>
<feature type="transmembrane region" description="Helical" evidence="1">
    <location>
        <begin position="131"/>
        <end position="150"/>
    </location>
</feature>
<keyword evidence="3" id="KW-1185">Reference proteome</keyword>
<evidence type="ECO:0000313" key="2">
    <source>
        <dbReference type="EMBL" id="PTL38060.1"/>
    </source>
</evidence>
<dbReference type="Proteomes" id="UP000240509">
    <property type="component" value="Unassembled WGS sequence"/>
</dbReference>
<keyword evidence="1" id="KW-1133">Transmembrane helix</keyword>
<name>A0A2T4U3T5_9BACI</name>
<protein>
    <submittedName>
        <fullName evidence="2">Uncharacterized protein</fullName>
    </submittedName>
</protein>